<evidence type="ECO:0000259" key="2">
    <source>
        <dbReference type="Pfam" id="PF11977"/>
    </source>
</evidence>
<sequence>MSRGQRELSIAQRRRRRHVSSTRSNVNDLVGIPWKEERDLRKAIYDSLRDQHLTPSHHSLRPYNRCKATEKKTRKAVVPAMAESVKTEKAKKMEGGISTNPHPRKSRPLPGSLSHQFLLTSSYSRSFALLSLTSAAARRSLARAAATAKPRPRNIVSRAGSASRSLKRDNSGRRGFRGCGNSAVMKAEQKEAKEKEDVFEVLVEDDDGEFVSQIVSETCFNALRSVSAAETSGRRVANAASSLVVVSTTAANRSTPPKIGQSAGARTPPPPSHPPSTSALPPSLWQDSHGLPVDTHDFVDFLCFYGTPCLPEKLAWFADPPSRRVFSTGRPSSATGGAGKQLSQSTSTPVQTSSSTPASTAITAPNNTPHKTPVFVARKTASIVSHPLNSAAVTASLAFCETAIQPSSGPSSAKSDNNNKKKKQSELTLSTSSSFSSPSSPVPEVAGRREQNSEQELSLAEGRIPALKNPAAWQILATHCAGLSFHLFVLVIARIVSSLRAYSGSSYSRWQKNKMYKTTVKIPTDFVNIDELCNYIEQVYDVRIMAHPGFTKEMVIRTNLASELEGAQNLALLFIGPESKFEFELPVKILKLFTIPTIQRYLARSYKLIVTDIGCTHLLFRGSEVAVSLISKALLKIQLSKPYSHSLVDENLIRLCCLHDIDVKQLSDVSEELRSVLYDFIVELESLMNAQCSATQDSNGLDEPGFVEVFRLNKSLQNQVPQILKTSPLNASAATKSASRPRTRNRAQSCDQRGVPLRVLETEVRRLRPIVIDGANVAHGESSNSTFNVSNLRCVIDYFVQRGHEEIAVVLPSDGRASCAAVFSPTEIAKYFVFTPVRRLDRGVRPQRTDDDSVILQYAQEKDGVVISNDQYRDWLKARPEFRDLIENRVIPYSLRMGIFIISFYPLGKHKPYLDEILAFPG</sequence>
<reference evidence="3 4" key="1">
    <citation type="journal article" date="2013" name="Nat. Genet.">
        <title>The genome of the hydatid tapeworm Echinococcus granulosus.</title>
        <authorList>
            <person name="Zheng H."/>
            <person name="Zhang W."/>
            <person name="Zhang L."/>
            <person name="Zhang Z."/>
            <person name="Li J."/>
            <person name="Lu G."/>
            <person name="Zhu Y."/>
            <person name="Wang Y."/>
            <person name="Huang Y."/>
            <person name="Liu J."/>
            <person name="Kang H."/>
            <person name="Chen J."/>
            <person name="Wang L."/>
            <person name="Chen A."/>
            <person name="Yu S."/>
            <person name="Gao Z."/>
            <person name="Jin L."/>
            <person name="Gu W."/>
            <person name="Wang Z."/>
            <person name="Zhao L."/>
            <person name="Shi B."/>
            <person name="Wen H."/>
            <person name="Lin R."/>
            <person name="Jones M.K."/>
            <person name="Brejova B."/>
            <person name="Vinar T."/>
            <person name="Zhao G."/>
            <person name="McManus D.P."/>
            <person name="Chen Z."/>
            <person name="Zhou Y."/>
            <person name="Wang S."/>
        </authorList>
    </citation>
    <scope>NUCLEOTIDE SEQUENCE [LARGE SCALE GENOMIC DNA]</scope>
</reference>
<dbReference type="AlphaFoldDB" id="W6U4B0"/>
<dbReference type="RefSeq" id="XP_024347141.1">
    <property type="nucleotide sequence ID" value="XM_024498441.1"/>
</dbReference>
<proteinExistence type="predicted"/>
<dbReference type="Proteomes" id="UP000019149">
    <property type="component" value="Unassembled WGS sequence"/>
</dbReference>
<feature type="region of interest" description="Disordered" evidence="1">
    <location>
        <begin position="728"/>
        <end position="748"/>
    </location>
</feature>
<evidence type="ECO:0000256" key="1">
    <source>
        <dbReference type="SAM" id="MobiDB-lite"/>
    </source>
</evidence>
<dbReference type="PANTHER" id="PTHR12876:SF35">
    <property type="entry name" value="LD08718P-RELATED"/>
    <property type="match status" value="1"/>
</dbReference>
<dbReference type="GeneID" id="36344907"/>
<accession>W6U4B0</accession>
<dbReference type="KEGG" id="egl:EGR_09192"/>
<evidence type="ECO:0000313" key="3">
    <source>
        <dbReference type="EMBL" id="EUB55945.1"/>
    </source>
</evidence>
<name>W6U4B0_ECHGR</name>
<feature type="region of interest" description="Disordered" evidence="1">
    <location>
        <begin position="144"/>
        <end position="182"/>
    </location>
</feature>
<feature type="compositionally biased region" description="Low complexity" evidence="1">
    <location>
        <begin position="426"/>
        <end position="445"/>
    </location>
</feature>
<organism evidence="3 4">
    <name type="scientific">Echinococcus granulosus</name>
    <name type="common">Hydatid tapeworm</name>
    <dbReference type="NCBI Taxonomy" id="6210"/>
    <lineage>
        <taxon>Eukaryota</taxon>
        <taxon>Metazoa</taxon>
        <taxon>Spiralia</taxon>
        <taxon>Lophotrochozoa</taxon>
        <taxon>Platyhelminthes</taxon>
        <taxon>Cestoda</taxon>
        <taxon>Eucestoda</taxon>
        <taxon>Cyclophyllidea</taxon>
        <taxon>Taeniidae</taxon>
        <taxon>Echinococcus</taxon>
        <taxon>Echinococcus granulosus group</taxon>
    </lineage>
</organism>
<gene>
    <name evidence="3" type="ORF">EGR_09192</name>
</gene>
<dbReference type="InterPro" id="IPR051101">
    <property type="entry name" value="ZC3H12/N4BP1_RNase_Reg"/>
</dbReference>
<feature type="region of interest" description="Disordered" evidence="1">
    <location>
        <begin position="1"/>
        <end position="24"/>
    </location>
</feature>
<evidence type="ECO:0000313" key="4">
    <source>
        <dbReference type="Proteomes" id="UP000019149"/>
    </source>
</evidence>
<dbReference type="GO" id="GO:0005634">
    <property type="term" value="C:nucleus"/>
    <property type="evidence" value="ECO:0007669"/>
    <property type="project" value="TreeGrafter"/>
</dbReference>
<dbReference type="GO" id="GO:0036464">
    <property type="term" value="C:cytoplasmic ribonucleoprotein granule"/>
    <property type="evidence" value="ECO:0007669"/>
    <property type="project" value="TreeGrafter"/>
</dbReference>
<comment type="caution">
    <text evidence="3">The sequence shown here is derived from an EMBL/GenBank/DDBJ whole genome shotgun (WGS) entry which is preliminary data.</text>
</comment>
<keyword evidence="4" id="KW-1185">Reference proteome</keyword>
<dbReference type="PANTHER" id="PTHR12876">
    <property type="entry name" value="N4BP1-RELATED"/>
    <property type="match status" value="1"/>
</dbReference>
<feature type="region of interest" description="Disordered" evidence="1">
    <location>
        <begin position="407"/>
        <end position="457"/>
    </location>
</feature>
<dbReference type="EMBL" id="APAU02000136">
    <property type="protein sequence ID" value="EUB55945.1"/>
    <property type="molecule type" value="Genomic_DNA"/>
</dbReference>
<feature type="compositionally biased region" description="Low complexity" evidence="1">
    <location>
        <begin position="343"/>
        <end position="369"/>
    </location>
</feature>
<dbReference type="STRING" id="6210.W6U4B0"/>
<dbReference type="OrthoDB" id="392925at2759"/>
<dbReference type="CTD" id="36344907"/>
<dbReference type="Pfam" id="PF11977">
    <property type="entry name" value="RNase_Zc3h12a"/>
    <property type="match status" value="1"/>
</dbReference>
<dbReference type="Gene3D" id="3.40.50.11980">
    <property type="match status" value="1"/>
</dbReference>
<dbReference type="GO" id="GO:0003729">
    <property type="term" value="F:mRNA binding"/>
    <property type="evidence" value="ECO:0007669"/>
    <property type="project" value="TreeGrafter"/>
</dbReference>
<dbReference type="InterPro" id="IPR021869">
    <property type="entry name" value="RNase_Zc3h12_NYN"/>
</dbReference>
<feature type="region of interest" description="Disordered" evidence="1">
    <location>
        <begin position="248"/>
        <end position="286"/>
    </location>
</feature>
<feature type="region of interest" description="Disordered" evidence="1">
    <location>
        <begin position="87"/>
        <end position="110"/>
    </location>
</feature>
<dbReference type="GO" id="GO:0004521">
    <property type="term" value="F:RNA endonuclease activity"/>
    <property type="evidence" value="ECO:0007669"/>
    <property type="project" value="TreeGrafter"/>
</dbReference>
<feature type="domain" description="RNase NYN" evidence="2">
    <location>
        <begin position="767"/>
        <end position="916"/>
    </location>
</feature>
<feature type="compositionally biased region" description="Polar residues" evidence="1">
    <location>
        <begin position="728"/>
        <end position="738"/>
    </location>
</feature>
<protein>
    <submittedName>
        <fullName evidence="3">Ribonuclease ZC3H12C</fullName>
    </submittedName>
</protein>
<feature type="region of interest" description="Disordered" evidence="1">
    <location>
        <begin position="327"/>
        <end position="371"/>
    </location>
</feature>